<proteinExistence type="predicted"/>
<evidence type="ECO:0000313" key="1">
    <source>
        <dbReference type="EnsemblMetazoa" id="OVOC5519.1"/>
    </source>
</evidence>
<dbReference type="AlphaFoldDB" id="A0A8R1XX54"/>
<dbReference type="Proteomes" id="UP000024404">
    <property type="component" value="Unassembled WGS sequence"/>
</dbReference>
<dbReference type="EMBL" id="CMVM020000161">
    <property type="status" value="NOT_ANNOTATED_CDS"/>
    <property type="molecule type" value="Genomic_DNA"/>
</dbReference>
<organism evidence="1 2">
    <name type="scientific">Onchocerca volvulus</name>
    <dbReference type="NCBI Taxonomy" id="6282"/>
    <lineage>
        <taxon>Eukaryota</taxon>
        <taxon>Metazoa</taxon>
        <taxon>Ecdysozoa</taxon>
        <taxon>Nematoda</taxon>
        <taxon>Chromadorea</taxon>
        <taxon>Rhabditida</taxon>
        <taxon>Spirurina</taxon>
        <taxon>Spiruromorpha</taxon>
        <taxon>Filarioidea</taxon>
        <taxon>Onchocercidae</taxon>
        <taxon>Onchocerca</taxon>
    </lineage>
</organism>
<accession>A0A8R1XX54</accession>
<keyword evidence="2" id="KW-1185">Reference proteome</keyword>
<protein>
    <submittedName>
        <fullName evidence="1">Uncharacterized protein</fullName>
    </submittedName>
</protein>
<sequence length="75" mass="8714">MVHCKIEVVTEFDMICNQNLNMTEIEFIFDYSAYRKVKKVTMPVTSEGDPELPDIFDVVVHLEDKPNKLFAYGNI</sequence>
<evidence type="ECO:0000313" key="2">
    <source>
        <dbReference type="Proteomes" id="UP000024404"/>
    </source>
</evidence>
<reference evidence="2" key="1">
    <citation type="submission" date="2013-10" db="EMBL/GenBank/DDBJ databases">
        <title>Genome sequencing of Onchocerca volvulus.</title>
        <authorList>
            <person name="Cotton J."/>
            <person name="Tsai J."/>
            <person name="Stanley E."/>
            <person name="Tracey A."/>
            <person name="Holroyd N."/>
            <person name="Lustigman S."/>
            <person name="Berriman M."/>
        </authorList>
    </citation>
    <scope>NUCLEOTIDE SEQUENCE</scope>
</reference>
<name>A0A8R1XX54_ONCVO</name>
<dbReference type="EnsemblMetazoa" id="OVOC5519.1">
    <property type="protein sequence ID" value="OVOC5519.1"/>
    <property type="gene ID" value="WBGene00242328"/>
</dbReference>
<reference evidence="1" key="2">
    <citation type="submission" date="2022-06" db="UniProtKB">
        <authorList>
            <consortium name="EnsemblMetazoa"/>
        </authorList>
    </citation>
    <scope>IDENTIFICATION</scope>
</reference>